<dbReference type="Proteomes" id="UP001176941">
    <property type="component" value="Chromosome 25"/>
</dbReference>
<feature type="region of interest" description="Disordered" evidence="1">
    <location>
        <begin position="68"/>
        <end position="91"/>
    </location>
</feature>
<dbReference type="EMBL" id="OX459961">
    <property type="protein sequence ID" value="CAI9166139.1"/>
    <property type="molecule type" value="Genomic_DNA"/>
</dbReference>
<feature type="region of interest" description="Disordered" evidence="1">
    <location>
        <begin position="1"/>
        <end position="48"/>
    </location>
</feature>
<proteinExistence type="predicted"/>
<sequence>MRKPERLFARRAGARPGRIPERTAPLSPPGGEGGAHEASSTSLPYTPGVGLWPRRLQLEVLYPEATPAPRTLAPELGPPPDIAPRSGPPRL</sequence>
<reference evidence="2" key="1">
    <citation type="submission" date="2023-04" db="EMBL/GenBank/DDBJ databases">
        <authorList>
            <consortium name="ELIXIR-Norway"/>
        </authorList>
    </citation>
    <scope>NUCLEOTIDE SEQUENCE [LARGE SCALE GENOMIC DNA]</scope>
</reference>
<accession>A0ABN8Z2J1</accession>
<evidence type="ECO:0000256" key="1">
    <source>
        <dbReference type="SAM" id="MobiDB-lite"/>
    </source>
</evidence>
<organism evidence="2 3">
    <name type="scientific">Rangifer tarandus platyrhynchus</name>
    <name type="common">Svalbard reindeer</name>
    <dbReference type="NCBI Taxonomy" id="3082113"/>
    <lineage>
        <taxon>Eukaryota</taxon>
        <taxon>Metazoa</taxon>
        <taxon>Chordata</taxon>
        <taxon>Craniata</taxon>
        <taxon>Vertebrata</taxon>
        <taxon>Euteleostomi</taxon>
        <taxon>Mammalia</taxon>
        <taxon>Eutheria</taxon>
        <taxon>Laurasiatheria</taxon>
        <taxon>Artiodactyla</taxon>
        <taxon>Ruminantia</taxon>
        <taxon>Pecora</taxon>
        <taxon>Cervidae</taxon>
        <taxon>Odocoileinae</taxon>
        <taxon>Rangifer</taxon>
    </lineage>
</organism>
<evidence type="ECO:0000313" key="2">
    <source>
        <dbReference type="EMBL" id="CAI9166139.1"/>
    </source>
</evidence>
<name>A0ABN8Z2J1_RANTA</name>
<feature type="compositionally biased region" description="Pro residues" evidence="1">
    <location>
        <begin position="76"/>
        <end position="91"/>
    </location>
</feature>
<keyword evidence="3" id="KW-1185">Reference proteome</keyword>
<evidence type="ECO:0000313" key="3">
    <source>
        <dbReference type="Proteomes" id="UP001176941"/>
    </source>
</evidence>
<gene>
    <name evidence="2" type="ORF">MRATA1EN1_LOCUS15101</name>
</gene>
<protein>
    <submittedName>
        <fullName evidence="2">Uncharacterized protein</fullName>
    </submittedName>
</protein>